<dbReference type="Proteomes" id="UP001164250">
    <property type="component" value="Chromosome 1"/>
</dbReference>
<accession>A0ACC1C8D5</accession>
<evidence type="ECO:0000313" key="2">
    <source>
        <dbReference type="Proteomes" id="UP001164250"/>
    </source>
</evidence>
<keyword evidence="2" id="KW-1185">Reference proteome</keyword>
<sequence>MNISCNWCFISLLLSLFLIFSSLVNAQSFDYPTANLSTLWKNSASAPHSVPFTDGSTVRAILLRGSFGPRYACGFYCNGNCDTNYLFAIFIVQTNSGSGITLPASGFPQVVWSANGDHPVRINATLELTFDGDLVLRDADGKIAWSTKTGGKSVVGLNLTETGNLVLFDNNNSTVWQSFDYPTDSLVPGQKLMLGRKLTASVSLTNWTKGLFSLSLTNEGLFSFVGSNPRQVYVQNSLSFNVTETSYVRFMNGSLSLFLNSSEISDKPDQIFYSIPEASSAQYMRLRPDGHLNVYEWENGEWKVVADLLTGYLGDCNYPMVCGKYGICSNVFCRCPTSDGLATYFKQENDSQSTAGCSQITPISCEYSAHHSFIELKDVTYFTFYSDRENIDSEKCKQECLMNCSCKAAFFRYSDNSSYGDCYLPSEIFSMMNNDKSKTHYNSTAYLKIQNVSSPSPGGSGKKSRQDPKILGLSLGAAGLFVLVTGILVFFFWKKNFDDVEEDYLDQVPGLPRRFSYEELENVTEKFTKILGKGGFGTVFEGTLNDGTKVAVKLLEGLGQIKKSFLTEVEIIGSIQHVNLVGLIGFCAEKSHRLLVYEYMKNGSLDR</sequence>
<organism evidence="1 2">
    <name type="scientific">Pistacia atlantica</name>
    <dbReference type="NCBI Taxonomy" id="434234"/>
    <lineage>
        <taxon>Eukaryota</taxon>
        <taxon>Viridiplantae</taxon>
        <taxon>Streptophyta</taxon>
        <taxon>Embryophyta</taxon>
        <taxon>Tracheophyta</taxon>
        <taxon>Spermatophyta</taxon>
        <taxon>Magnoliopsida</taxon>
        <taxon>eudicotyledons</taxon>
        <taxon>Gunneridae</taxon>
        <taxon>Pentapetalae</taxon>
        <taxon>rosids</taxon>
        <taxon>malvids</taxon>
        <taxon>Sapindales</taxon>
        <taxon>Anacardiaceae</taxon>
        <taxon>Pistacia</taxon>
    </lineage>
</organism>
<dbReference type="EMBL" id="CM047897">
    <property type="protein sequence ID" value="KAJ0111779.1"/>
    <property type="molecule type" value="Genomic_DNA"/>
</dbReference>
<evidence type="ECO:0000313" key="1">
    <source>
        <dbReference type="EMBL" id="KAJ0111779.1"/>
    </source>
</evidence>
<name>A0ACC1C8D5_9ROSI</name>
<proteinExistence type="predicted"/>
<gene>
    <name evidence="1" type="ORF">Patl1_03221</name>
</gene>
<comment type="caution">
    <text evidence="1">The sequence shown here is derived from an EMBL/GenBank/DDBJ whole genome shotgun (WGS) entry which is preliminary data.</text>
</comment>
<protein>
    <submittedName>
        <fullName evidence="1">Uncharacterized protein</fullName>
    </submittedName>
</protein>
<reference evidence="2" key="1">
    <citation type="journal article" date="2023" name="G3 (Bethesda)">
        <title>Genome assembly and association tests identify interacting loci associated with vigor, precocity, and sex in interspecific pistachio rootstocks.</title>
        <authorList>
            <person name="Palmer W."/>
            <person name="Jacygrad E."/>
            <person name="Sagayaradj S."/>
            <person name="Cavanaugh K."/>
            <person name="Han R."/>
            <person name="Bertier L."/>
            <person name="Beede B."/>
            <person name="Kafkas S."/>
            <person name="Golino D."/>
            <person name="Preece J."/>
            <person name="Michelmore R."/>
        </authorList>
    </citation>
    <scope>NUCLEOTIDE SEQUENCE [LARGE SCALE GENOMIC DNA]</scope>
</reference>